<organism evidence="8 9">
    <name type="scientific">Symbiodinium natans</name>
    <dbReference type="NCBI Taxonomy" id="878477"/>
    <lineage>
        <taxon>Eukaryota</taxon>
        <taxon>Sar</taxon>
        <taxon>Alveolata</taxon>
        <taxon>Dinophyceae</taxon>
        <taxon>Suessiales</taxon>
        <taxon>Symbiodiniaceae</taxon>
        <taxon>Symbiodinium</taxon>
    </lineage>
</organism>
<dbReference type="OrthoDB" id="10248475at2759"/>
<dbReference type="InterPro" id="IPR036874">
    <property type="entry name" value="Carbonic_anhydrase_sf"/>
</dbReference>
<evidence type="ECO:0000256" key="5">
    <source>
        <dbReference type="ARBA" id="ARBA00022833"/>
    </source>
</evidence>
<dbReference type="AlphaFoldDB" id="A0A812TJI5"/>
<dbReference type="SUPFAM" id="SSF53056">
    <property type="entry name" value="beta-carbonic anhydrase, cab"/>
    <property type="match status" value="3"/>
</dbReference>
<name>A0A812TJI5_9DINO</name>
<dbReference type="InterPro" id="IPR001765">
    <property type="entry name" value="Carbonic_anhydrase"/>
</dbReference>
<gene>
    <name evidence="8" type="primary">mtcA2</name>
    <name evidence="8" type="ORF">SNAT2548_LOCUS30041</name>
</gene>
<dbReference type="Pfam" id="PF00484">
    <property type="entry name" value="Pro_CA"/>
    <property type="match status" value="3"/>
</dbReference>
<dbReference type="EMBL" id="CAJNDS010002590">
    <property type="protein sequence ID" value="CAE7536112.1"/>
    <property type="molecule type" value="Genomic_DNA"/>
</dbReference>
<dbReference type="GO" id="GO:0008270">
    <property type="term" value="F:zinc ion binding"/>
    <property type="evidence" value="ECO:0007669"/>
    <property type="project" value="InterPro"/>
</dbReference>
<comment type="similarity">
    <text evidence="2">Belongs to the beta-class carbonic anhydrase family.</text>
</comment>
<reference evidence="8" key="1">
    <citation type="submission" date="2021-02" db="EMBL/GenBank/DDBJ databases">
        <authorList>
            <person name="Dougan E. K."/>
            <person name="Rhodes N."/>
            <person name="Thang M."/>
            <person name="Chan C."/>
        </authorList>
    </citation>
    <scope>NUCLEOTIDE SEQUENCE</scope>
</reference>
<keyword evidence="9" id="KW-1185">Reference proteome</keyword>
<dbReference type="GO" id="GO:0004089">
    <property type="term" value="F:carbonate dehydratase activity"/>
    <property type="evidence" value="ECO:0007669"/>
    <property type="project" value="UniProtKB-EC"/>
</dbReference>
<keyword evidence="5" id="KW-0862">Zinc</keyword>
<comment type="cofactor">
    <cofactor evidence="1">
        <name>Zn(2+)</name>
        <dbReference type="ChEBI" id="CHEBI:29105"/>
    </cofactor>
</comment>
<evidence type="ECO:0000313" key="8">
    <source>
        <dbReference type="EMBL" id="CAE7536112.1"/>
    </source>
</evidence>
<evidence type="ECO:0000256" key="7">
    <source>
        <dbReference type="ARBA" id="ARBA00048348"/>
    </source>
</evidence>
<evidence type="ECO:0000256" key="3">
    <source>
        <dbReference type="ARBA" id="ARBA00012925"/>
    </source>
</evidence>
<evidence type="ECO:0000256" key="1">
    <source>
        <dbReference type="ARBA" id="ARBA00001947"/>
    </source>
</evidence>
<dbReference type="EC" id="4.2.1.1" evidence="3"/>
<evidence type="ECO:0000256" key="2">
    <source>
        <dbReference type="ARBA" id="ARBA00006217"/>
    </source>
</evidence>
<comment type="caution">
    <text evidence="8">The sequence shown here is derived from an EMBL/GenBank/DDBJ whole genome shotgun (WGS) entry which is preliminary data.</text>
</comment>
<dbReference type="Proteomes" id="UP000604046">
    <property type="component" value="Unassembled WGS sequence"/>
</dbReference>
<dbReference type="PROSITE" id="PS51257">
    <property type="entry name" value="PROKAR_LIPOPROTEIN"/>
    <property type="match status" value="1"/>
</dbReference>
<dbReference type="PANTHER" id="PTHR11002:SF76">
    <property type="entry name" value="CARBONIC ANHYDRASE"/>
    <property type="match status" value="1"/>
</dbReference>
<proteinExistence type="inferred from homology"/>
<dbReference type="SMART" id="SM00947">
    <property type="entry name" value="Pro_CA"/>
    <property type="match status" value="3"/>
</dbReference>
<comment type="catalytic activity">
    <reaction evidence="7">
        <text>hydrogencarbonate + H(+) = CO2 + H2O</text>
        <dbReference type="Rhea" id="RHEA:10748"/>
        <dbReference type="ChEBI" id="CHEBI:15377"/>
        <dbReference type="ChEBI" id="CHEBI:15378"/>
        <dbReference type="ChEBI" id="CHEBI:16526"/>
        <dbReference type="ChEBI" id="CHEBI:17544"/>
        <dbReference type="EC" id="4.2.1.1"/>
    </reaction>
</comment>
<evidence type="ECO:0000256" key="6">
    <source>
        <dbReference type="ARBA" id="ARBA00023239"/>
    </source>
</evidence>
<evidence type="ECO:0000313" key="9">
    <source>
        <dbReference type="Proteomes" id="UP000604046"/>
    </source>
</evidence>
<keyword evidence="6" id="KW-0456">Lyase</keyword>
<dbReference type="PANTHER" id="PTHR11002">
    <property type="entry name" value="CARBONIC ANHYDRASE"/>
    <property type="match status" value="1"/>
</dbReference>
<dbReference type="Gene3D" id="3.40.1050.10">
    <property type="entry name" value="Carbonic anhydrase"/>
    <property type="match status" value="3"/>
</dbReference>
<protein>
    <recommendedName>
        <fullName evidence="3">carbonic anhydrase</fullName>
        <ecNumber evidence="3">4.2.1.1</ecNumber>
    </recommendedName>
</protein>
<accession>A0A812TJI5</accession>
<keyword evidence="4" id="KW-0479">Metal-binding</keyword>
<evidence type="ECO:0000256" key="4">
    <source>
        <dbReference type="ARBA" id="ARBA00022723"/>
    </source>
</evidence>
<sequence>MRKLLVEEGQAPHTAIIGCADSRAPLEKIFDALPGDIFALRNAGNTCTHAEGSFVGSLEFATGALGSRLILVLGHTKCGAIYGATKGYFDAKLGASSAGSALEGLLHDLGSVAEVAAGEMGASAEFETVAAHAVKVNVFHTISFLLKYSKSLRSQVQSGKLEIHGGIYQLETGKVEFLGPSPEQALLIAESVTAVPPSLLAPKEVAPASVRTAADSAVAPQKALEYLQTGNKRYVSGTPTAPATTQDMRKALVDKGQAPHAAIIGCADSRAPVETIFDAAPGDIFVLRNAGNTCTHAEGSFIGSLEFCVGKLGSRLIVVMGHTNCGALAGAAGTYLSVKEASETKAPGCALEGLLQGLTSVAAQTAQELGGEPSAADIASAAVKVNVFNTIHFLLKFSEPIRALAKSGDLEIHGAVYKLETGEVDFFGPSPKQAELLESKLHIPPSMSGSADAMALIGAHGVRTPQDPPMPAPAALKLLKEGNERFAVGAPIAGRIDSKMRKALATVGQAPHTAILGCADSRVPLELVFDGLPGDVFVLRNAGNTCVHSEGSVMGSLEFCTGALGTKLILVLGHTKCGAINGATKDYLANKGKARDEAPNALGALLQGLNDVAKKAEEELGGTPKEEEIAAHAVKVNVFNSMDFLVKNSPTLRSKVESGEVEIEGGIYDLDSGRVRWIGKSPNAMAKA</sequence>